<dbReference type="EMBL" id="CP053746">
    <property type="protein sequence ID" value="QKF52572.1"/>
    <property type="molecule type" value="Genomic_DNA"/>
</dbReference>
<reference evidence="3" key="1">
    <citation type="submission" date="2019-12" db="EMBL/GenBank/DDBJ databases">
        <title>Endophytic bacteria associated with Panax ginseng seedlings.</title>
        <authorList>
            <person name="Park J.M."/>
            <person name="Shin R."/>
            <person name="Jo S.H."/>
        </authorList>
    </citation>
    <scope>NUCLEOTIDE SEQUENCE [LARGE SCALE GENOMIC DNA]</scope>
    <source>
        <strain evidence="3">PgKB30</strain>
    </source>
</reference>
<dbReference type="PANTHER" id="PTHR11695:SF294">
    <property type="entry name" value="RETICULON-4-INTERACTING PROTEIN 1, MITOCHONDRIAL"/>
    <property type="match status" value="1"/>
</dbReference>
<dbReference type="PANTHER" id="PTHR11695">
    <property type="entry name" value="ALCOHOL DEHYDROGENASE RELATED"/>
    <property type="match status" value="1"/>
</dbReference>
<gene>
    <name evidence="2" type="ORF">FX982_03561</name>
</gene>
<keyword evidence="2" id="KW-0012">Acyltransferase</keyword>
<dbReference type="Gene3D" id="3.90.180.10">
    <property type="entry name" value="Medium-chain alcohol dehydrogenases, catalytic domain"/>
    <property type="match status" value="1"/>
</dbReference>
<evidence type="ECO:0000313" key="2">
    <source>
        <dbReference type="EMBL" id="QKF52572.1"/>
    </source>
</evidence>
<dbReference type="EC" id="2.3.1.239" evidence="2"/>
<dbReference type="SUPFAM" id="SSF51735">
    <property type="entry name" value="NAD(P)-binding Rossmann-fold domains"/>
    <property type="match status" value="1"/>
</dbReference>
<dbReference type="CDD" id="cd05289">
    <property type="entry name" value="MDR_like_2"/>
    <property type="match status" value="1"/>
</dbReference>
<dbReference type="KEGG" id="pgg:FX982_03561"/>
<evidence type="ECO:0000313" key="3">
    <source>
        <dbReference type="Proteomes" id="UP000501989"/>
    </source>
</evidence>
<dbReference type="InterPro" id="IPR020843">
    <property type="entry name" value="ER"/>
</dbReference>
<dbReference type="InterPro" id="IPR036291">
    <property type="entry name" value="NAD(P)-bd_dom_sf"/>
</dbReference>
<keyword evidence="2" id="KW-0808">Transferase</keyword>
<keyword evidence="3" id="KW-1185">Reference proteome</keyword>
<dbReference type="GO" id="GO:0016746">
    <property type="term" value="F:acyltransferase activity"/>
    <property type="evidence" value="ECO:0007669"/>
    <property type="project" value="UniProtKB-KW"/>
</dbReference>
<dbReference type="Proteomes" id="UP000501989">
    <property type="component" value="Chromosome"/>
</dbReference>
<dbReference type="Pfam" id="PF08240">
    <property type="entry name" value="ADH_N"/>
    <property type="match status" value="1"/>
</dbReference>
<dbReference type="Pfam" id="PF13602">
    <property type="entry name" value="ADH_zinc_N_2"/>
    <property type="match status" value="1"/>
</dbReference>
<evidence type="ECO:0000259" key="1">
    <source>
        <dbReference type="SMART" id="SM00829"/>
    </source>
</evidence>
<dbReference type="InterPro" id="IPR050700">
    <property type="entry name" value="YIM1/Zinc_Alcohol_DH_Fams"/>
</dbReference>
<feature type="domain" description="Enoyl reductase (ER)" evidence="1">
    <location>
        <begin position="10"/>
        <end position="302"/>
    </location>
</feature>
<dbReference type="SUPFAM" id="SSF50129">
    <property type="entry name" value="GroES-like"/>
    <property type="match status" value="1"/>
</dbReference>
<dbReference type="GO" id="GO:0016491">
    <property type="term" value="F:oxidoreductase activity"/>
    <property type="evidence" value="ECO:0007669"/>
    <property type="project" value="InterPro"/>
</dbReference>
<accession>A0A6M8MQV3</accession>
<dbReference type="InterPro" id="IPR011032">
    <property type="entry name" value="GroES-like_sf"/>
</dbReference>
<name>A0A6M8MQV3_9PSED</name>
<protein>
    <submittedName>
        <fullName evidence="2">Narbonolide/10-deoxymethynolide synthase PikA2, modules 3 and 4</fullName>
        <ecNumber evidence="2">2.3.1.239</ecNumber>
    </submittedName>
</protein>
<sequence>MKTASISVFGGPEVVTLHNVDLSKPGVDEVLVGVEAASVNPLDLKIIAGYMQPVFPVELPYTPGTDFSGIVSSVGEQVTHLKPGDRVFGRSTPTAGGAFARQLIIAATELCLIPASMSFEQAAALPTSFGTARQALFEVGQLKPGQRVLIHGGAGGVGSMAVQLAHLAGAYVIATASARNIERVKSLGAEEAIDYRTEEFTTLRDIDLVLDTVGGPTLESSWSVLGKGGRIATLVEFDIESREDHAGEAVFFASATPYLQEAVRQFSAGQLQVVTDSIFTLDETRAALEKVATGHASGKVIIRTAH</sequence>
<dbReference type="Gene3D" id="3.40.50.720">
    <property type="entry name" value="NAD(P)-binding Rossmann-like Domain"/>
    <property type="match status" value="1"/>
</dbReference>
<dbReference type="SMART" id="SM00829">
    <property type="entry name" value="PKS_ER"/>
    <property type="match status" value="1"/>
</dbReference>
<dbReference type="InterPro" id="IPR013154">
    <property type="entry name" value="ADH-like_N"/>
</dbReference>
<organism evidence="2 3">
    <name type="scientific">Pseudomonas graminis</name>
    <dbReference type="NCBI Taxonomy" id="158627"/>
    <lineage>
        <taxon>Bacteria</taxon>
        <taxon>Pseudomonadati</taxon>
        <taxon>Pseudomonadota</taxon>
        <taxon>Gammaproteobacteria</taxon>
        <taxon>Pseudomonadales</taxon>
        <taxon>Pseudomonadaceae</taxon>
        <taxon>Pseudomonas</taxon>
    </lineage>
</organism>
<dbReference type="AlphaFoldDB" id="A0A6M8MQV3"/>
<dbReference type="RefSeq" id="WP_172611835.1">
    <property type="nucleotide sequence ID" value="NZ_CP053746.1"/>
</dbReference>
<proteinExistence type="predicted"/>